<protein>
    <submittedName>
        <fullName evidence="1">BQ5605_C006g04149 protein</fullName>
    </submittedName>
</protein>
<dbReference type="Proteomes" id="UP000249464">
    <property type="component" value="Unassembled WGS sequence"/>
</dbReference>
<gene>
    <name evidence="1" type="primary">BQ5605_C006g04149</name>
    <name evidence="1" type="ORF">BQ5605_C006G04149</name>
</gene>
<organism evidence="1 2">
    <name type="scientific">Microbotryum silenes-dioicae</name>
    <dbReference type="NCBI Taxonomy" id="796604"/>
    <lineage>
        <taxon>Eukaryota</taxon>
        <taxon>Fungi</taxon>
        <taxon>Dikarya</taxon>
        <taxon>Basidiomycota</taxon>
        <taxon>Pucciniomycotina</taxon>
        <taxon>Microbotryomycetes</taxon>
        <taxon>Microbotryales</taxon>
        <taxon>Microbotryaceae</taxon>
        <taxon>Microbotryum</taxon>
    </lineage>
</organism>
<dbReference type="AlphaFoldDB" id="A0A2X0M645"/>
<accession>A0A2X0M645</accession>
<evidence type="ECO:0000313" key="2">
    <source>
        <dbReference type="Proteomes" id="UP000249464"/>
    </source>
</evidence>
<sequence>MPQADRFRVSHRTFPSDHRRTRRISLCQTAGTTALCPTPYACQAVLLLTAVLVGHADLLGHLATQTTLITQRASVPGRSSLFVRDALSKQRYAKSSQSFASRYIF</sequence>
<name>A0A2X0M645_9BASI</name>
<evidence type="ECO:0000313" key="1">
    <source>
        <dbReference type="EMBL" id="SGY56593.1"/>
    </source>
</evidence>
<keyword evidence="2" id="KW-1185">Reference proteome</keyword>
<reference evidence="1 2" key="1">
    <citation type="submission" date="2016-11" db="EMBL/GenBank/DDBJ databases">
        <authorList>
            <person name="Jaros S."/>
            <person name="Januszkiewicz K."/>
            <person name="Wedrychowicz H."/>
        </authorList>
    </citation>
    <scope>NUCLEOTIDE SEQUENCE [LARGE SCALE GENOMIC DNA]</scope>
</reference>
<dbReference type="EMBL" id="FQNC01000044">
    <property type="protein sequence ID" value="SGY56593.1"/>
    <property type="molecule type" value="Genomic_DNA"/>
</dbReference>
<proteinExistence type="predicted"/>